<dbReference type="EMBL" id="JACGWN010000011">
    <property type="protein sequence ID" value="KAL0420990.1"/>
    <property type="molecule type" value="Genomic_DNA"/>
</dbReference>
<dbReference type="PANTHER" id="PTHR33437">
    <property type="entry name" value="OS06G0361200 PROTEIN"/>
    <property type="match status" value="1"/>
</dbReference>
<dbReference type="Pfam" id="PF03732">
    <property type="entry name" value="Retrotrans_gag"/>
    <property type="match status" value="1"/>
</dbReference>
<reference evidence="2" key="1">
    <citation type="submission" date="2020-06" db="EMBL/GenBank/DDBJ databases">
        <authorList>
            <person name="Li T."/>
            <person name="Hu X."/>
            <person name="Zhang T."/>
            <person name="Song X."/>
            <person name="Zhang H."/>
            <person name="Dai N."/>
            <person name="Sheng W."/>
            <person name="Hou X."/>
            <person name="Wei L."/>
        </authorList>
    </citation>
    <scope>NUCLEOTIDE SEQUENCE</scope>
    <source>
        <strain evidence="2">KEN1</strain>
        <tissue evidence="2">Leaf</tissue>
    </source>
</reference>
<dbReference type="PANTHER" id="PTHR33437:SF2">
    <property type="entry name" value="OS06G0361200 PROTEIN"/>
    <property type="match status" value="1"/>
</dbReference>
<reference evidence="2" key="2">
    <citation type="journal article" date="2024" name="Plant">
        <title>Genomic evolution and insights into agronomic trait innovations of Sesamum species.</title>
        <authorList>
            <person name="Miao H."/>
            <person name="Wang L."/>
            <person name="Qu L."/>
            <person name="Liu H."/>
            <person name="Sun Y."/>
            <person name="Le M."/>
            <person name="Wang Q."/>
            <person name="Wei S."/>
            <person name="Zheng Y."/>
            <person name="Lin W."/>
            <person name="Duan Y."/>
            <person name="Cao H."/>
            <person name="Xiong S."/>
            <person name="Wang X."/>
            <person name="Wei L."/>
            <person name="Li C."/>
            <person name="Ma Q."/>
            <person name="Ju M."/>
            <person name="Zhao R."/>
            <person name="Li G."/>
            <person name="Mu C."/>
            <person name="Tian Q."/>
            <person name="Mei H."/>
            <person name="Zhang T."/>
            <person name="Gao T."/>
            <person name="Zhang H."/>
        </authorList>
    </citation>
    <scope>NUCLEOTIDE SEQUENCE</scope>
    <source>
        <strain evidence="2">KEN1</strain>
    </source>
</reference>
<gene>
    <name evidence="2" type="ORF">Slati_3121900</name>
</gene>
<dbReference type="AlphaFoldDB" id="A0AAW2UXI9"/>
<feature type="domain" description="Retrotransposon gag" evidence="1">
    <location>
        <begin position="53"/>
        <end position="136"/>
    </location>
</feature>
<dbReference type="InterPro" id="IPR005162">
    <property type="entry name" value="Retrotrans_gag_dom"/>
</dbReference>
<evidence type="ECO:0000313" key="2">
    <source>
        <dbReference type="EMBL" id="KAL0420990.1"/>
    </source>
</evidence>
<protein>
    <recommendedName>
        <fullName evidence="1">Retrotransposon gag domain-containing protein</fullName>
    </recommendedName>
</protein>
<organism evidence="2">
    <name type="scientific">Sesamum latifolium</name>
    <dbReference type="NCBI Taxonomy" id="2727402"/>
    <lineage>
        <taxon>Eukaryota</taxon>
        <taxon>Viridiplantae</taxon>
        <taxon>Streptophyta</taxon>
        <taxon>Embryophyta</taxon>
        <taxon>Tracheophyta</taxon>
        <taxon>Spermatophyta</taxon>
        <taxon>Magnoliopsida</taxon>
        <taxon>eudicotyledons</taxon>
        <taxon>Gunneridae</taxon>
        <taxon>Pentapetalae</taxon>
        <taxon>asterids</taxon>
        <taxon>lamiids</taxon>
        <taxon>Lamiales</taxon>
        <taxon>Pedaliaceae</taxon>
        <taxon>Sesamum</taxon>
    </lineage>
</organism>
<proteinExistence type="predicted"/>
<name>A0AAW2UXI9_9LAMI</name>
<sequence length="172" mass="20510">METIQNKLDGRTKSSITYVKPYTQRIDNLKMPVGYQPPKFQQFDGEDNPKQRENAFDWYTDLEANSIDSWGQLEKEFLNRFYSTRRTISMIELTNSHQWEEEPVVDYIDRWRNLSLNCKDRLSETSAIEICIQGMHWGLCYILQGVKPNFFEELATHAYTIEITLDFDKREY</sequence>
<comment type="caution">
    <text evidence="2">The sequence shown here is derived from an EMBL/GenBank/DDBJ whole genome shotgun (WGS) entry which is preliminary data.</text>
</comment>
<accession>A0AAW2UXI9</accession>
<evidence type="ECO:0000259" key="1">
    <source>
        <dbReference type="Pfam" id="PF03732"/>
    </source>
</evidence>